<sequence>MKRKLYGAGSKMLEKLEHQETFLKEVPAKEDLAKATIVPFLYPSTLAEAKVQAEFKALVEQRIPYHRRYMIFSALWVPFTSLFTLVPLVPNIPLFYNAFRLWSHWKAYSGAKHLDLLLKNGALEYQPSDVLNYGLQHDPEFAVFFTGSNQLSIRRNPRREPYLGPIISESSGEITPTLGSDDSVNELKLDAETAVHHSSSTPKNDPYSITDHVAHEGFISNAEIQTICIQLERQSLVHEIKRARYQEAEKFVKAKLKEGGAVQKEGSDQKKQD</sequence>
<dbReference type="AlphaFoldDB" id="A0A9P6KI57"/>
<dbReference type="EMBL" id="JAABOA010000109">
    <property type="protein sequence ID" value="KAF9585866.1"/>
    <property type="molecule type" value="Genomic_DNA"/>
</dbReference>
<proteinExistence type="predicted"/>
<keyword evidence="1" id="KW-0472">Membrane</keyword>
<comment type="caution">
    <text evidence="2">The sequence shown here is derived from an EMBL/GenBank/DDBJ whole genome shotgun (WGS) entry which is preliminary data.</text>
</comment>
<organism evidence="2 3">
    <name type="scientific">Lunasporangiospora selenospora</name>
    <dbReference type="NCBI Taxonomy" id="979761"/>
    <lineage>
        <taxon>Eukaryota</taxon>
        <taxon>Fungi</taxon>
        <taxon>Fungi incertae sedis</taxon>
        <taxon>Mucoromycota</taxon>
        <taxon>Mortierellomycotina</taxon>
        <taxon>Mortierellomycetes</taxon>
        <taxon>Mortierellales</taxon>
        <taxon>Mortierellaceae</taxon>
        <taxon>Lunasporangiospora</taxon>
    </lineage>
</organism>
<dbReference type="GO" id="GO:0006813">
    <property type="term" value="P:potassium ion transport"/>
    <property type="evidence" value="ECO:0007669"/>
    <property type="project" value="TreeGrafter"/>
</dbReference>
<evidence type="ECO:0000313" key="2">
    <source>
        <dbReference type="EMBL" id="KAF9585866.1"/>
    </source>
</evidence>
<evidence type="ECO:0000256" key="1">
    <source>
        <dbReference type="SAM" id="Phobius"/>
    </source>
</evidence>
<dbReference type="InterPro" id="IPR018786">
    <property type="entry name" value="Mit_KHE1"/>
</dbReference>
<name>A0A9P6KI57_9FUNG</name>
<evidence type="ECO:0000313" key="3">
    <source>
        <dbReference type="Proteomes" id="UP000780801"/>
    </source>
</evidence>
<dbReference type="Pfam" id="PF10173">
    <property type="entry name" value="Mit_KHE1"/>
    <property type="match status" value="1"/>
</dbReference>
<keyword evidence="3" id="KW-1185">Reference proteome</keyword>
<dbReference type="OrthoDB" id="5562676at2759"/>
<dbReference type="PANTHER" id="PTHR28062:SF1">
    <property type="entry name" value="TRANSMEMBRANE PROTEIN"/>
    <property type="match status" value="1"/>
</dbReference>
<feature type="transmembrane region" description="Helical" evidence="1">
    <location>
        <begin position="69"/>
        <end position="89"/>
    </location>
</feature>
<accession>A0A9P6KI57</accession>
<dbReference type="Proteomes" id="UP000780801">
    <property type="component" value="Unassembled WGS sequence"/>
</dbReference>
<reference evidence="2" key="1">
    <citation type="journal article" date="2020" name="Fungal Divers.">
        <title>Resolving the Mortierellaceae phylogeny through synthesis of multi-gene phylogenetics and phylogenomics.</title>
        <authorList>
            <person name="Vandepol N."/>
            <person name="Liber J."/>
            <person name="Desiro A."/>
            <person name="Na H."/>
            <person name="Kennedy M."/>
            <person name="Barry K."/>
            <person name="Grigoriev I.V."/>
            <person name="Miller A.N."/>
            <person name="O'Donnell K."/>
            <person name="Stajich J.E."/>
            <person name="Bonito G."/>
        </authorList>
    </citation>
    <scope>NUCLEOTIDE SEQUENCE</scope>
    <source>
        <strain evidence="2">KOD1015</strain>
    </source>
</reference>
<protein>
    <submittedName>
        <fullName evidence="2">Uncharacterized protein</fullName>
    </submittedName>
</protein>
<keyword evidence="1" id="KW-0812">Transmembrane</keyword>
<keyword evidence="1" id="KW-1133">Transmembrane helix</keyword>
<dbReference type="GO" id="GO:1902600">
    <property type="term" value="P:proton transmembrane transport"/>
    <property type="evidence" value="ECO:0007669"/>
    <property type="project" value="TreeGrafter"/>
</dbReference>
<dbReference type="GO" id="GO:0005743">
    <property type="term" value="C:mitochondrial inner membrane"/>
    <property type="evidence" value="ECO:0007669"/>
    <property type="project" value="TreeGrafter"/>
</dbReference>
<gene>
    <name evidence="2" type="ORF">BGW38_000335</name>
</gene>
<dbReference type="PANTHER" id="PTHR28062">
    <property type="entry name" value="K+-H+ EXCHANGE-LIKE PROTEIN"/>
    <property type="match status" value="1"/>
</dbReference>